<sequence>MNRDESDDDSLDREVLVSFHLRFFSSESNKTDTMNGNSRRESETESSSSLASQDPPCRLFSSDSLRRRNHRSGQPLNLPIQMTGFSPDDKYSKERFLLKRFGLMPIQGAPVKY</sequence>
<gene>
    <name evidence="2" type="ORF">HID58_048132</name>
</gene>
<dbReference type="Proteomes" id="UP000824890">
    <property type="component" value="Unassembled WGS sequence"/>
</dbReference>
<evidence type="ECO:0000256" key="1">
    <source>
        <dbReference type="SAM" id="MobiDB-lite"/>
    </source>
</evidence>
<evidence type="ECO:0000313" key="2">
    <source>
        <dbReference type="EMBL" id="KAH0898564.1"/>
    </source>
</evidence>
<proteinExistence type="predicted"/>
<organism evidence="2 3">
    <name type="scientific">Brassica napus</name>
    <name type="common">Rape</name>
    <dbReference type="NCBI Taxonomy" id="3708"/>
    <lineage>
        <taxon>Eukaryota</taxon>
        <taxon>Viridiplantae</taxon>
        <taxon>Streptophyta</taxon>
        <taxon>Embryophyta</taxon>
        <taxon>Tracheophyta</taxon>
        <taxon>Spermatophyta</taxon>
        <taxon>Magnoliopsida</taxon>
        <taxon>eudicotyledons</taxon>
        <taxon>Gunneridae</taxon>
        <taxon>Pentapetalae</taxon>
        <taxon>rosids</taxon>
        <taxon>malvids</taxon>
        <taxon>Brassicales</taxon>
        <taxon>Brassicaceae</taxon>
        <taxon>Brassiceae</taxon>
        <taxon>Brassica</taxon>
    </lineage>
</organism>
<reference evidence="2 3" key="1">
    <citation type="submission" date="2021-05" db="EMBL/GenBank/DDBJ databases">
        <title>Genome Assembly of Synthetic Allotetraploid Brassica napus Reveals Homoeologous Exchanges between Subgenomes.</title>
        <authorList>
            <person name="Davis J.T."/>
        </authorList>
    </citation>
    <scope>NUCLEOTIDE SEQUENCE [LARGE SCALE GENOMIC DNA]</scope>
    <source>
        <strain evidence="3">cv. Da-Ae</strain>
        <tissue evidence="2">Seedling</tissue>
    </source>
</reference>
<comment type="caution">
    <text evidence="2">The sequence shown here is derived from an EMBL/GenBank/DDBJ whole genome shotgun (WGS) entry which is preliminary data.</text>
</comment>
<name>A0ABQ8B192_BRANA</name>
<feature type="compositionally biased region" description="Polar residues" evidence="1">
    <location>
        <begin position="28"/>
        <end position="37"/>
    </location>
</feature>
<dbReference type="EMBL" id="JAGKQM010000012">
    <property type="protein sequence ID" value="KAH0898564.1"/>
    <property type="molecule type" value="Genomic_DNA"/>
</dbReference>
<protein>
    <submittedName>
        <fullName evidence="2">Uncharacterized protein</fullName>
    </submittedName>
</protein>
<evidence type="ECO:0000313" key="3">
    <source>
        <dbReference type="Proteomes" id="UP000824890"/>
    </source>
</evidence>
<feature type="region of interest" description="Disordered" evidence="1">
    <location>
        <begin position="28"/>
        <end position="85"/>
    </location>
</feature>
<accession>A0ABQ8B192</accession>
<keyword evidence="3" id="KW-1185">Reference proteome</keyword>